<protein>
    <submittedName>
        <fullName evidence="2">Uncharacterized protein</fullName>
    </submittedName>
</protein>
<organism evidence="2 3">
    <name type="scientific">Reticulomyxa filosa</name>
    <dbReference type="NCBI Taxonomy" id="46433"/>
    <lineage>
        <taxon>Eukaryota</taxon>
        <taxon>Sar</taxon>
        <taxon>Rhizaria</taxon>
        <taxon>Retaria</taxon>
        <taxon>Foraminifera</taxon>
        <taxon>Monothalamids</taxon>
        <taxon>Reticulomyxidae</taxon>
        <taxon>Reticulomyxa</taxon>
    </lineage>
</organism>
<feature type="non-terminal residue" evidence="2">
    <location>
        <position position="199"/>
    </location>
</feature>
<name>X6MQW4_RETFI</name>
<keyword evidence="3" id="KW-1185">Reference proteome</keyword>
<feature type="region of interest" description="Disordered" evidence="1">
    <location>
        <begin position="1"/>
        <end position="48"/>
    </location>
</feature>
<gene>
    <name evidence="2" type="ORF">RFI_21884</name>
</gene>
<evidence type="ECO:0000313" key="2">
    <source>
        <dbReference type="EMBL" id="ETO15480.1"/>
    </source>
</evidence>
<evidence type="ECO:0000313" key="3">
    <source>
        <dbReference type="Proteomes" id="UP000023152"/>
    </source>
</evidence>
<dbReference type="EMBL" id="ASPP01019084">
    <property type="protein sequence ID" value="ETO15480.1"/>
    <property type="molecule type" value="Genomic_DNA"/>
</dbReference>
<accession>X6MQW4</accession>
<sequence>MFGSPKKRPQSLMDSSTSENQKEDEFEFGFSDSELEDGDDEKELPPNALKGDVIGFVNVNLFDKEGRLKISPADSGASFALFNEKNRPCAQKKSQHVVAPSTVIESTKSKNDKAASSVVRRNTAAGVEELKKYRRVAVQTPKTYDISYEKKALDHNKKQNKNNDNDDNENNENNNKALESLPLNTAEIVQISSEDKEES</sequence>
<proteinExistence type="predicted"/>
<reference evidence="2 3" key="1">
    <citation type="journal article" date="2013" name="Curr. Biol.">
        <title>The Genome of the Foraminiferan Reticulomyxa filosa.</title>
        <authorList>
            <person name="Glockner G."/>
            <person name="Hulsmann N."/>
            <person name="Schleicher M."/>
            <person name="Noegel A.A."/>
            <person name="Eichinger L."/>
            <person name="Gallinger C."/>
            <person name="Pawlowski J."/>
            <person name="Sierra R."/>
            <person name="Euteneuer U."/>
            <person name="Pillet L."/>
            <person name="Moustafa A."/>
            <person name="Platzer M."/>
            <person name="Groth M."/>
            <person name="Szafranski K."/>
            <person name="Schliwa M."/>
        </authorList>
    </citation>
    <scope>NUCLEOTIDE SEQUENCE [LARGE SCALE GENOMIC DNA]</scope>
</reference>
<feature type="compositionally biased region" description="Acidic residues" evidence="1">
    <location>
        <begin position="22"/>
        <end position="42"/>
    </location>
</feature>
<dbReference type="AlphaFoldDB" id="X6MQW4"/>
<feature type="region of interest" description="Disordered" evidence="1">
    <location>
        <begin position="144"/>
        <end position="199"/>
    </location>
</feature>
<comment type="caution">
    <text evidence="2">The sequence shown here is derived from an EMBL/GenBank/DDBJ whole genome shotgun (WGS) entry which is preliminary data.</text>
</comment>
<dbReference type="Proteomes" id="UP000023152">
    <property type="component" value="Unassembled WGS sequence"/>
</dbReference>
<evidence type="ECO:0000256" key="1">
    <source>
        <dbReference type="SAM" id="MobiDB-lite"/>
    </source>
</evidence>
<feature type="compositionally biased region" description="Basic and acidic residues" evidence="1">
    <location>
        <begin position="147"/>
        <end position="164"/>
    </location>
</feature>